<dbReference type="InterPro" id="IPR052340">
    <property type="entry name" value="RNase_Y/CdgJ"/>
</dbReference>
<dbReference type="RefSeq" id="WP_189377775.1">
    <property type="nucleotide sequence ID" value="NZ_BNAH01000005.1"/>
</dbReference>
<dbReference type="InterPro" id="IPR013976">
    <property type="entry name" value="HDOD"/>
</dbReference>
<evidence type="ECO:0000256" key="1">
    <source>
        <dbReference type="PROSITE-ProRule" id="PRU00169"/>
    </source>
</evidence>
<gene>
    <name evidence="4" type="ORF">GCM10011501_16420</name>
</gene>
<feature type="domain" description="HDOD" evidence="3">
    <location>
        <begin position="134"/>
        <end position="323"/>
    </location>
</feature>
<dbReference type="CDD" id="cd00077">
    <property type="entry name" value="HDc"/>
    <property type="match status" value="1"/>
</dbReference>
<accession>A0ABQ3IS19</accession>
<evidence type="ECO:0000313" key="5">
    <source>
        <dbReference type="Proteomes" id="UP000626370"/>
    </source>
</evidence>
<dbReference type="InterPro" id="IPR001789">
    <property type="entry name" value="Sig_transdc_resp-reg_receiver"/>
</dbReference>
<dbReference type="PROSITE" id="PS51833">
    <property type="entry name" value="HDOD"/>
    <property type="match status" value="1"/>
</dbReference>
<protein>
    <submittedName>
        <fullName evidence="4">Signal transduction protein</fullName>
    </submittedName>
</protein>
<dbReference type="Pfam" id="PF08668">
    <property type="entry name" value="HDOD"/>
    <property type="match status" value="1"/>
</dbReference>
<dbReference type="Gene3D" id="1.10.3210.10">
    <property type="entry name" value="Hypothetical protein af1432"/>
    <property type="match status" value="1"/>
</dbReference>
<dbReference type="Gene3D" id="3.40.50.2300">
    <property type="match status" value="1"/>
</dbReference>
<evidence type="ECO:0000259" key="3">
    <source>
        <dbReference type="PROSITE" id="PS51833"/>
    </source>
</evidence>
<comment type="caution">
    <text evidence="4">The sequence shown here is derived from an EMBL/GenBank/DDBJ whole genome shotgun (WGS) entry which is preliminary data.</text>
</comment>
<dbReference type="PANTHER" id="PTHR33525:SF3">
    <property type="entry name" value="RIBONUCLEASE Y"/>
    <property type="match status" value="1"/>
</dbReference>
<sequence>MRILIVDNAAHALQPLQQGFKDKRCQVAYLDSVLLAVKSIKKYKFDAIIVNEKLTSSSGYDLLNALSLKYPQFIRIGVTEKNDPQHKLKQVSHYLYSFPLPIDTIISNLLGIAEQQKTITKEIIVKSVAGIKTLPSPPKVYLQLNAMLENNSTDSQKIADIITQDPALTAKILQISNSPGMNTGKPLNNIADAITKMGLEALSCVVMTAELFAYEPDIQGFSIINEQLHSLAVAKLAASLVKPHLRQQTMLGGLLHDIGRVVLFEIDHQLTKTYFKHCSTSHDNISLEHKIFGTDHCRIGGYLLHCWNFPYSLILVLLNHHNPEKLLTNEFGAAQAVYLANCLLNEQVPHTKFLEHFKLTNNLESLQQKAQRYNVK</sequence>
<dbReference type="EMBL" id="BNAH01000005">
    <property type="protein sequence ID" value="GHE87627.1"/>
    <property type="molecule type" value="Genomic_DNA"/>
</dbReference>
<dbReference type="SUPFAM" id="SSF52172">
    <property type="entry name" value="CheY-like"/>
    <property type="match status" value="1"/>
</dbReference>
<evidence type="ECO:0000259" key="2">
    <source>
        <dbReference type="PROSITE" id="PS50110"/>
    </source>
</evidence>
<feature type="domain" description="Response regulatory" evidence="2">
    <location>
        <begin position="2"/>
        <end position="113"/>
    </location>
</feature>
<dbReference type="SUPFAM" id="SSF109604">
    <property type="entry name" value="HD-domain/PDEase-like"/>
    <property type="match status" value="1"/>
</dbReference>
<dbReference type="Pfam" id="PF00072">
    <property type="entry name" value="Response_reg"/>
    <property type="match status" value="1"/>
</dbReference>
<reference evidence="5" key="1">
    <citation type="journal article" date="2019" name="Int. J. Syst. Evol. Microbiol.">
        <title>The Global Catalogue of Microorganisms (GCM) 10K type strain sequencing project: providing services to taxonomists for standard genome sequencing and annotation.</title>
        <authorList>
            <consortium name="The Broad Institute Genomics Platform"/>
            <consortium name="The Broad Institute Genome Sequencing Center for Infectious Disease"/>
            <person name="Wu L."/>
            <person name="Ma J."/>
        </authorList>
    </citation>
    <scope>NUCLEOTIDE SEQUENCE [LARGE SCALE GENOMIC DNA]</scope>
    <source>
        <strain evidence="5">CGMCC 1.15922</strain>
    </source>
</reference>
<keyword evidence="5" id="KW-1185">Reference proteome</keyword>
<comment type="caution">
    <text evidence="1">Lacks conserved residue(s) required for the propagation of feature annotation.</text>
</comment>
<dbReference type="PANTHER" id="PTHR33525">
    <property type="match status" value="1"/>
</dbReference>
<dbReference type="PROSITE" id="PS50110">
    <property type="entry name" value="RESPONSE_REGULATORY"/>
    <property type="match status" value="1"/>
</dbReference>
<evidence type="ECO:0000313" key="4">
    <source>
        <dbReference type="EMBL" id="GHE87627.1"/>
    </source>
</evidence>
<dbReference type="Proteomes" id="UP000626370">
    <property type="component" value="Unassembled WGS sequence"/>
</dbReference>
<dbReference type="InterPro" id="IPR011006">
    <property type="entry name" value="CheY-like_superfamily"/>
</dbReference>
<proteinExistence type="predicted"/>
<name>A0ABQ3IS19_9GAMM</name>
<dbReference type="InterPro" id="IPR003607">
    <property type="entry name" value="HD/PDEase_dom"/>
</dbReference>
<organism evidence="4 5">
    <name type="scientific">Thalassotalea profundi</name>
    <dbReference type="NCBI Taxonomy" id="2036687"/>
    <lineage>
        <taxon>Bacteria</taxon>
        <taxon>Pseudomonadati</taxon>
        <taxon>Pseudomonadota</taxon>
        <taxon>Gammaproteobacteria</taxon>
        <taxon>Alteromonadales</taxon>
        <taxon>Colwelliaceae</taxon>
        <taxon>Thalassotalea</taxon>
    </lineage>
</organism>